<comment type="caution">
    <text evidence="6">The sequence shown here is derived from an EMBL/GenBank/DDBJ whole genome shotgun (WGS) entry which is preliminary data.</text>
</comment>
<dbReference type="GO" id="GO:0016887">
    <property type="term" value="F:ATP hydrolysis activity"/>
    <property type="evidence" value="ECO:0007669"/>
    <property type="project" value="InterPro"/>
</dbReference>
<proteinExistence type="inferred from homology"/>
<sequence length="349" mass="38355">MTAAETTPATDPALLLQVDGLSHRYPTSTAPLPALNGVDLAVGQDSVTAIVGESGCGKTTLGRMITGLLKPSDGRILYQGQDIWNLGRADWNQYRRAVQIVQQDPYASLNPGLSIRETLRPGLLHHKIVPRREVQGEILRLLELVGLDADEAFLRRFPHQLSGGQRQRLAVARAVSLRPQLVVADEPTSMLDVSIRVAVLDLLLSLRAEQGLAYVFISHDFGVVRYIARGGRIIVMFFGEVVEDGPAEEVIKHPRHPYSYLLLESIPIPDPRTARRRRQEIATDAVDDLAEQPPAEEGCIFANRCPFVEDACRQARPPMAEVSPGHRAACLFPERVPQLSEAIPEIAGV</sequence>
<comment type="similarity">
    <text evidence="1">Belongs to the ABC transporter superfamily.</text>
</comment>
<dbReference type="Proteomes" id="UP000613840">
    <property type="component" value="Unassembled WGS sequence"/>
</dbReference>
<dbReference type="InterPro" id="IPR013563">
    <property type="entry name" value="Oligopep_ABC_C"/>
</dbReference>
<dbReference type="InterPro" id="IPR003593">
    <property type="entry name" value="AAA+_ATPase"/>
</dbReference>
<reference evidence="6" key="2">
    <citation type="submission" date="2020-09" db="EMBL/GenBank/DDBJ databases">
        <authorList>
            <person name="Sun Q."/>
            <person name="Zhou Y."/>
        </authorList>
    </citation>
    <scope>NUCLEOTIDE SEQUENCE</scope>
    <source>
        <strain evidence="6">CGMCC 4.7306</strain>
    </source>
</reference>
<reference evidence="6" key="1">
    <citation type="journal article" date="2014" name="Int. J. Syst. Evol. Microbiol.">
        <title>Complete genome sequence of Corynebacterium casei LMG S-19264T (=DSM 44701T), isolated from a smear-ripened cheese.</title>
        <authorList>
            <consortium name="US DOE Joint Genome Institute (JGI-PGF)"/>
            <person name="Walter F."/>
            <person name="Albersmeier A."/>
            <person name="Kalinowski J."/>
            <person name="Ruckert C."/>
        </authorList>
    </citation>
    <scope>NUCLEOTIDE SEQUENCE</scope>
    <source>
        <strain evidence="6">CGMCC 4.7306</strain>
    </source>
</reference>
<dbReference type="AlphaFoldDB" id="A0A917S1U3"/>
<feature type="domain" description="ABC transporter" evidence="5">
    <location>
        <begin position="16"/>
        <end position="263"/>
    </location>
</feature>
<evidence type="ECO:0000259" key="5">
    <source>
        <dbReference type="PROSITE" id="PS50893"/>
    </source>
</evidence>
<dbReference type="SMART" id="SM00382">
    <property type="entry name" value="AAA"/>
    <property type="match status" value="1"/>
</dbReference>
<dbReference type="Pfam" id="PF00005">
    <property type="entry name" value="ABC_tran"/>
    <property type="match status" value="1"/>
</dbReference>
<dbReference type="InterPro" id="IPR017871">
    <property type="entry name" value="ABC_transporter-like_CS"/>
</dbReference>
<dbReference type="PROSITE" id="PS50893">
    <property type="entry name" value="ABC_TRANSPORTER_2"/>
    <property type="match status" value="1"/>
</dbReference>
<evidence type="ECO:0000313" key="7">
    <source>
        <dbReference type="Proteomes" id="UP000613840"/>
    </source>
</evidence>
<evidence type="ECO:0000256" key="3">
    <source>
        <dbReference type="ARBA" id="ARBA00022741"/>
    </source>
</evidence>
<dbReference type="InterPro" id="IPR003439">
    <property type="entry name" value="ABC_transporter-like_ATP-bd"/>
</dbReference>
<keyword evidence="7" id="KW-1185">Reference proteome</keyword>
<dbReference type="PANTHER" id="PTHR43776">
    <property type="entry name" value="TRANSPORT ATP-BINDING PROTEIN"/>
    <property type="match status" value="1"/>
</dbReference>
<dbReference type="Gene3D" id="3.40.50.300">
    <property type="entry name" value="P-loop containing nucleotide triphosphate hydrolases"/>
    <property type="match status" value="1"/>
</dbReference>
<evidence type="ECO:0000256" key="2">
    <source>
        <dbReference type="ARBA" id="ARBA00022448"/>
    </source>
</evidence>
<dbReference type="CDD" id="cd03257">
    <property type="entry name" value="ABC_NikE_OppD_transporters"/>
    <property type="match status" value="1"/>
</dbReference>
<evidence type="ECO:0000256" key="4">
    <source>
        <dbReference type="ARBA" id="ARBA00022840"/>
    </source>
</evidence>
<dbReference type="PROSITE" id="PS00211">
    <property type="entry name" value="ABC_TRANSPORTER_1"/>
    <property type="match status" value="1"/>
</dbReference>
<dbReference type="GO" id="GO:0005524">
    <property type="term" value="F:ATP binding"/>
    <property type="evidence" value="ECO:0007669"/>
    <property type="project" value="UniProtKB-KW"/>
</dbReference>
<evidence type="ECO:0000313" key="6">
    <source>
        <dbReference type="EMBL" id="GGL50836.1"/>
    </source>
</evidence>
<dbReference type="SUPFAM" id="SSF52540">
    <property type="entry name" value="P-loop containing nucleoside triphosphate hydrolases"/>
    <property type="match status" value="1"/>
</dbReference>
<dbReference type="RefSeq" id="WP_188893687.1">
    <property type="nucleotide sequence ID" value="NZ_BMMZ01000001.1"/>
</dbReference>
<dbReference type="NCBIfam" id="TIGR01727">
    <property type="entry name" value="oligo_HPY"/>
    <property type="match status" value="1"/>
</dbReference>
<dbReference type="InterPro" id="IPR050319">
    <property type="entry name" value="ABC_transp_ATP-bind"/>
</dbReference>
<dbReference type="GO" id="GO:0055085">
    <property type="term" value="P:transmembrane transport"/>
    <property type="evidence" value="ECO:0007669"/>
    <property type="project" value="UniProtKB-ARBA"/>
</dbReference>
<organism evidence="6 7">
    <name type="scientific">Microlunatus endophyticus</name>
    <dbReference type="NCBI Taxonomy" id="1716077"/>
    <lineage>
        <taxon>Bacteria</taxon>
        <taxon>Bacillati</taxon>
        <taxon>Actinomycetota</taxon>
        <taxon>Actinomycetes</taxon>
        <taxon>Propionibacteriales</taxon>
        <taxon>Propionibacteriaceae</taxon>
        <taxon>Microlunatus</taxon>
    </lineage>
</organism>
<gene>
    <name evidence="6" type="ORF">GCM10011575_06420</name>
</gene>
<protein>
    <submittedName>
        <fullName evidence="6">ABC transporter ATP-binding protein</fullName>
    </submittedName>
</protein>
<accession>A0A917S1U3</accession>
<evidence type="ECO:0000256" key="1">
    <source>
        <dbReference type="ARBA" id="ARBA00005417"/>
    </source>
</evidence>
<keyword evidence="4 6" id="KW-0067">ATP-binding</keyword>
<dbReference type="InterPro" id="IPR027417">
    <property type="entry name" value="P-loop_NTPase"/>
</dbReference>
<dbReference type="Pfam" id="PF08352">
    <property type="entry name" value="oligo_HPY"/>
    <property type="match status" value="1"/>
</dbReference>
<dbReference type="EMBL" id="BMMZ01000001">
    <property type="protein sequence ID" value="GGL50836.1"/>
    <property type="molecule type" value="Genomic_DNA"/>
</dbReference>
<name>A0A917S1U3_9ACTN</name>
<dbReference type="GO" id="GO:0015833">
    <property type="term" value="P:peptide transport"/>
    <property type="evidence" value="ECO:0007669"/>
    <property type="project" value="InterPro"/>
</dbReference>
<dbReference type="PANTHER" id="PTHR43776:SF7">
    <property type="entry name" value="D,D-DIPEPTIDE TRANSPORT ATP-BINDING PROTEIN DDPF-RELATED"/>
    <property type="match status" value="1"/>
</dbReference>
<keyword evidence="2" id="KW-0813">Transport</keyword>
<keyword evidence="3" id="KW-0547">Nucleotide-binding</keyword>